<reference evidence="5 6" key="1">
    <citation type="submission" date="2020-09" db="EMBL/GenBank/DDBJ databases">
        <title>Investigation of environmental microbes.</title>
        <authorList>
            <person name="Ou Y."/>
            <person name="Kang Q."/>
        </authorList>
    </citation>
    <scope>NUCLEOTIDE SEQUENCE [LARGE SCALE GENOMIC DNA]</scope>
    <source>
        <strain evidence="5 6">KJZ-14</strain>
    </source>
</reference>
<evidence type="ECO:0000256" key="3">
    <source>
        <dbReference type="SAM" id="Phobius"/>
    </source>
</evidence>
<keyword evidence="1" id="KW-0378">Hydrolase</keyword>
<evidence type="ECO:0000313" key="6">
    <source>
        <dbReference type="Proteomes" id="UP000516404"/>
    </source>
</evidence>
<keyword evidence="3" id="KW-0472">Membrane</keyword>
<dbReference type="KEGG" id="rter:IDM49_04190"/>
<keyword evidence="3" id="KW-1133">Transmembrane helix</keyword>
<comment type="catalytic activity">
    <reaction evidence="1">
        <text>Hydrolysis of proteins in presence of ATP.</text>
        <dbReference type="EC" id="3.4.21.53"/>
    </reaction>
</comment>
<dbReference type="PANTHER" id="PTHR10046">
    <property type="entry name" value="ATP DEPENDENT LON PROTEASE FAMILY MEMBER"/>
    <property type="match status" value="1"/>
</dbReference>
<dbReference type="GO" id="GO:0030163">
    <property type="term" value="P:protein catabolic process"/>
    <property type="evidence" value="ECO:0007669"/>
    <property type="project" value="InterPro"/>
</dbReference>
<protein>
    <recommendedName>
        <fullName evidence="1">endopeptidase La</fullName>
        <ecNumber evidence="1">3.4.21.53</ecNumber>
    </recommendedName>
</protein>
<dbReference type="Proteomes" id="UP000516404">
    <property type="component" value="Chromosome"/>
</dbReference>
<dbReference type="Pfam" id="PF05362">
    <property type="entry name" value="Lon_C"/>
    <property type="match status" value="1"/>
</dbReference>
<dbReference type="GO" id="GO:0005524">
    <property type="term" value="F:ATP binding"/>
    <property type="evidence" value="ECO:0007669"/>
    <property type="project" value="InterPro"/>
</dbReference>
<evidence type="ECO:0000313" key="5">
    <source>
        <dbReference type="EMBL" id="QNV38471.1"/>
    </source>
</evidence>
<proteinExistence type="inferred from homology"/>
<comment type="similarity">
    <text evidence="1">Belongs to the peptidase S16 family.</text>
</comment>
<dbReference type="SUPFAM" id="SSF50156">
    <property type="entry name" value="PDZ domain-like"/>
    <property type="match status" value="1"/>
</dbReference>
<dbReference type="InterPro" id="IPR020568">
    <property type="entry name" value="Ribosomal_Su5_D2-typ_SF"/>
</dbReference>
<dbReference type="AlphaFoldDB" id="A0A7H2BFM5"/>
<feature type="compositionally biased region" description="Polar residues" evidence="2">
    <location>
        <begin position="1"/>
        <end position="15"/>
    </location>
</feature>
<dbReference type="InterPro" id="IPR008269">
    <property type="entry name" value="Lon_proteolytic"/>
</dbReference>
<dbReference type="GO" id="GO:0004252">
    <property type="term" value="F:serine-type endopeptidase activity"/>
    <property type="evidence" value="ECO:0007669"/>
    <property type="project" value="UniProtKB-UniRule"/>
</dbReference>
<feature type="transmembrane region" description="Helical" evidence="3">
    <location>
        <begin position="34"/>
        <end position="57"/>
    </location>
</feature>
<organism evidence="5 6">
    <name type="scientific">Rothia terrae</name>
    <dbReference type="NCBI Taxonomy" id="396015"/>
    <lineage>
        <taxon>Bacteria</taxon>
        <taxon>Bacillati</taxon>
        <taxon>Actinomycetota</taxon>
        <taxon>Actinomycetes</taxon>
        <taxon>Micrococcales</taxon>
        <taxon>Micrococcaceae</taxon>
        <taxon>Rothia</taxon>
    </lineage>
</organism>
<dbReference type="CDD" id="cd23081">
    <property type="entry name" value="cpPDZ_EcRseP-like"/>
    <property type="match status" value="1"/>
</dbReference>
<evidence type="ECO:0000256" key="1">
    <source>
        <dbReference type="PROSITE-ProRule" id="PRU01122"/>
    </source>
</evidence>
<dbReference type="EC" id="3.4.21.53" evidence="1"/>
<dbReference type="GeneID" id="96623424"/>
<dbReference type="InterPro" id="IPR014721">
    <property type="entry name" value="Ribsml_uS5_D2-typ_fold_subgr"/>
</dbReference>
<dbReference type="EMBL" id="CP061539">
    <property type="protein sequence ID" value="QNV38471.1"/>
    <property type="molecule type" value="Genomic_DNA"/>
</dbReference>
<dbReference type="InterPro" id="IPR027065">
    <property type="entry name" value="Lon_Prtase"/>
</dbReference>
<evidence type="ECO:0000256" key="2">
    <source>
        <dbReference type="SAM" id="MobiDB-lite"/>
    </source>
</evidence>
<dbReference type="RefSeq" id="WP_190725129.1">
    <property type="nucleotide sequence ID" value="NZ_CP061539.1"/>
</dbReference>
<gene>
    <name evidence="5" type="ORF">IDM49_04190</name>
</gene>
<feature type="active site" evidence="1">
    <location>
        <position position="315"/>
    </location>
</feature>
<evidence type="ECO:0000259" key="4">
    <source>
        <dbReference type="PROSITE" id="PS51786"/>
    </source>
</evidence>
<feature type="active site" evidence="1">
    <location>
        <position position="270"/>
    </location>
</feature>
<feature type="domain" description="Lon proteolytic" evidence="4">
    <location>
        <begin position="262"/>
        <end position="363"/>
    </location>
</feature>
<dbReference type="PROSITE" id="PS51786">
    <property type="entry name" value="LON_PROTEOLYTIC"/>
    <property type="match status" value="1"/>
</dbReference>
<accession>A0A7H2BFM5</accession>
<dbReference type="GO" id="GO:0006508">
    <property type="term" value="P:proteolysis"/>
    <property type="evidence" value="ECO:0007669"/>
    <property type="project" value="UniProtKB-KW"/>
</dbReference>
<name>A0A7H2BFM5_9MICC</name>
<dbReference type="Gene3D" id="3.30.230.10">
    <property type="match status" value="1"/>
</dbReference>
<feature type="region of interest" description="Disordered" evidence="2">
    <location>
        <begin position="1"/>
        <end position="27"/>
    </location>
</feature>
<dbReference type="InterPro" id="IPR001478">
    <property type="entry name" value="PDZ"/>
</dbReference>
<dbReference type="SUPFAM" id="SSF54211">
    <property type="entry name" value="Ribosomal protein S5 domain 2-like"/>
    <property type="match status" value="1"/>
</dbReference>
<dbReference type="Pfam" id="PF13180">
    <property type="entry name" value="PDZ_2"/>
    <property type="match status" value="1"/>
</dbReference>
<keyword evidence="6" id="KW-1185">Reference proteome</keyword>
<dbReference type="GO" id="GO:0004176">
    <property type="term" value="F:ATP-dependent peptidase activity"/>
    <property type="evidence" value="ECO:0007669"/>
    <property type="project" value="UniProtKB-UniRule"/>
</dbReference>
<keyword evidence="1" id="KW-0645">Protease</keyword>
<keyword evidence="3" id="KW-0812">Transmembrane</keyword>
<feature type="compositionally biased region" description="Basic residues" evidence="2">
    <location>
        <begin position="18"/>
        <end position="27"/>
    </location>
</feature>
<keyword evidence="1" id="KW-0720">Serine protease</keyword>
<dbReference type="InterPro" id="IPR036034">
    <property type="entry name" value="PDZ_sf"/>
</dbReference>
<sequence length="379" mass="40399">MHSERPSSISFASENQSKRAHNLRRANRSRRPWTLARACGFGTALLALGSFVIPVQYITEQPGPTFNTIGEYDGKQLITIEGEKSYPVEGQLDMTTVSVAGGPNTDVNSLYVLANFFDKASNVVPSALMYAPTTSSDEVSAQNAADMTDSQQNAEAAALTYLKKDFTEKLVVAGLADDSASADKIQENDVVTAINGEKLEHYDQLNKLVDESDGKEITVTVERDGKEHNVAVTPRYNEDSQKYLLGLYIKKDYTFPFTVNYGLEEVGGPSAGMMFALGIIDELNEVNMTGGKHFAGTGTIDSAGNVGAIGGAPQKLTGAQDAGAEIFLLPADNCADVAGRIPEGLTVIPVKTLDEAAQTVQQIGEGSKDPSDFASCPAP</sequence>